<dbReference type="PRINTS" id="PR00081">
    <property type="entry name" value="GDHRDH"/>
</dbReference>
<proteinExistence type="inferred from homology"/>
<dbReference type="Gene3D" id="3.40.50.720">
    <property type="entry name" value="NAD(P)-binding Rossmann-like Domain"/>
    <property type="match status" value="1"/>
</dbReference>
<dbReference type="InterPro" id="IPR002347">
    <property type="entry name" value="SDR_fam"/>
</dbReference>
<dbReference type="AlphaFoldDB" id="A0A381TUE7"/>
<dbReference type="SUPFAM" id="SSF51735">
    <property type="entry name" value="NAD(P)-binding Rossmann-fold domains"/>
    <property type="match status" value="1"/>
</dbReference>
<dbReference type="Pfam" id="PF13561">
    <property type="entry name" value="adh_short_C2"/>
    <property type="match status" value="1"/>
</dbReference>
<dbReference type="InterPro" id="IPR036291">
    <property type="entry name" value="NAD(P)-bd_dom_sf"/>
</dbReference>
<reference evidence="2" key="1">
    <citation type="submission" date="2018-05" db="EMBL/GenBank/DDBJ databases">
        <authorList>
            <person name="Lanie J.A."/>
            <person name="Ng W.-L."/>
            <person name="Kazmierczak K.M."/>
            <person name="Andrzejewski T.M."/>
            <person name="Davidsen T.M."/>
            <person name="Wayne K.J."/>
            <person name="Tettelin H."/>
            <person name="Glass J.I."/>
            <person name="Rusch D."/>
            <person name="Podicherti R."/>
            <person name="Tsui H.-C.T."/>
            <person name="Winkler M.E."/>
        </authorList>
    </citation>
    <scope>NUCLEOTIDE SEQUENCE</scope>
</reference>
<dbReference type="InterPro" id="IPR050259">
    <property type="entry name" value="SDR"/>
</dbReference>
<evidence type="ECO:0000256" key="1">
    <source>
        <dbReference type="ARBA" id="ARBA00006484"/>
    </source>
</evidence>
<protein>
    <recommendedName>
        <fullName evidence="3">Short-chain dehydrogenase</fullName>
    </recommendedName>
</protein>
<accession>A0A381TUE7</accession>
<comment type="similarity">
    <text evidence="1">Belongs to the short-chain dehydrogenases/reductases (SDR) family.</text>
</comment>
<dbReference type="EMBL" id="UINC01005029">
    <property type="protein sequence ID" value="SVA18567.1"/>
    <property type="molecule type" value="Genomic_DNA"/>
</dbReference>
<evidence type="ECO:0000313" key="2">
    <source>
        <dbReference type="EMBL" id="SVA18567.1"/>
    </source>
</evidence>
<name>A0A381TUE7_9ZZZZ</name>
<dbReference type="PANTHER" id="PTHR42879:SF6">
    <property type="entry name" value="NADPH-DEPENDENT REDUCTASE BACG"/>
    <property type="match status" value="1"/>
</dbReference>
<evidence type="ECO:0008006" key="3">
    <source>
        <dbReference type="Google" id="ProtNLM"/>
    </source>
</evidence>
<sequence length="262" mass="28290">MDLGIKGRKAIVNGGSAGMGKGSAFALAREGVDLVISARGEERLIKTCEEIQKETNVNITPITADHSTDEGREKILAACPNPDILVGTCTPPPVTNSYKDVSTSEWRQTLDVSLLSPVEFMKATIPGMVERKWGRIVNIGTGAAKTPTEIRILSGPPRAALVNYSVAVSKKVAKHNVVINNILPGMHHTASIEERYNKLAEENGTSYDEEIQKFVENWKIPAKKFGSQDDLGVFVAMFCSEQASYVIGQSLVIDGGIGNTTF</sequence>
<organism evidence="2">
    <name type="scientific">marine metagenome</name>
    <dbReference type="NCBI Taxonomy" id="408172"/>
    <lineage>
        <taxon>unclassified sequences</taxon>
        <taxon>metagenomes</taxon>
        <taxon>ecological metagenomes</taxon>
    </lineage>
</organism>
<gene>
    <name evidence="2" type="ORF">METZ01_LOCUS71421</name>
</gene>
<dbReference type="PANTHER" id="PTHR42879">
    <property type="entry name" value="3-OXOACYL-(ACYL-CARRIER-PROTEIN) REDUCTASE"/>
    <property type="match status" value="1"/>
</dbReference>